<evidence type="ECO:0000256" key="4">
    <source>
        <dbReference type="ARBA" id="ARBA00022989"/>
    </source>
</evidence>
<evidence type="ECO:0000313" key="11">
    <source>
        <dbReference type="EMBL" id="KXN73356.1"/>
    </source>
</evidence>
<dbReference type="Gene3D" id="1.10.287.110">
    <property type="entry name" value="DnaJ domain"/>
    <property type="match status" value="1"/>
</dbReference>
<dbReference type="FunFam" id="1.10.287.110:FF:000001">
    <property type="entry name" value="Import inner membrane translocase subunit tim14"/>
    <property type="match status" value="1"/>
</dbReference>
<keyword evidence="4" id="KW-1133">Transmembrane helix</keyword>
<evidence type="ECO:0000256" key="3">
    <source>
        <dbReference type="ARBA" id="ARBA00022792"/>
    </source>
</evidence>
<evidence type="ECO:0000256" key="9">
    <source>
        <dbReference type="ARBA" id="ARBA00041716"/>
    </source>
</evidence>
<gene>
    <name evidence="11" type="ORF">CONCODRAFT_68369</name>
</gene>
<dbReference type="SUPFAM" id="SSF46565">
    <property type="entry name" value="Chaperone J-domain"/>
    <property type="match status" value="1"/>
</dbReference>
<evidence type="ECO:0000256" key="8">
    <source>
        <dbReference type="ARBA" id="ARBA00040828"/>
    </source>
</evidence>
<reference evidence="11 12" key="1">
    <citation type="journal article" date="2015" name="Genome Biol. Evol.">
        <title>Phylogenomic analyses indicate that early fungi evolved digesting cell walls of algal ancestors of land plants.</title>
        <authorList>
            <person name="Chang Y."/>
            <person name="Wang S."/>
            <person name="Sekimoto S."/>
            <person name="Aerts A.L."/>
            <person name="Choi C."/>
            <person name="Clum A."/>
            <person name="LaButti K.M."/>
            <person name="Lindquist E.A."/>
            <person name="Yee Ngan C."/>
            <person name="Ohm R.A."/>
            <person name="Salamov A.A."/>
            <person name="Grigoriev I.V."/>
            <person name="Spatafora J.W."/>
            <person name="Berbee M.L."/>
        </authorList>
    </citation>
    <scope>NUCLEOTIDE SEQUENCE [LARGE SCALE GENOMIC DNA]</scope>
    <source>
        <strain evidence="11 12">NRRL 28638</strain>
    </source>
</reference>
<keyword evidence="5" id="KW-0496">Mitochondrion</keyword>
<dbReference type="SMART" id="SM00271">
    <property type="entry name" value="DnaJ"/>
    <property type="match status" value="1"/>
</dbReference>
<dbReference type="PANTHER" id="PTHR12763">
    <property type="match status" value="1"/>
</dbReference>
<keyword evidence="3" id="KW-0999">Mitochondrion inner membrane</keyword>
<dbReference type="GO" id="GO:0001671">
    <property type="term" value="F:ATPase activator activity"/>
    <property type="evidence" value="ECO:0007669"/>
    <property type="project" value="EnsemblFungi"/>
</dbReference>
<dbReference type="OrthoDB" id="240298at2759"/>
<dbReference type="OMA" id="EPRMNKR"/>
<evidence type="ECO:0000256" key="5">
    <source>
        <dbReference type="ARBA" id="ARBA00023128"/>
    </source>
</evidence>
<dbReference type="InterPro" id="IPR001623">
    <property type="entry name" value="DnaJ_domain"/>
</dbReference>
<dbReference type="AlphaFoldDB" id="A0A137PEC7"/>
<evidence type="ECO:0000313" key="12">
    <source>
        <dbReference type="Proteomes" id="UP000070444"/>
    </source>
</evidence>
<name>A0A137PEC7_CONC2</name>
<dbReference type="CDD" id="cd06257">
    <property type="entry name" value="DnaJ"/>
    <property type="match status" value="1"/>
</dbReference>
<proteinExistence type="inferred from homology"/>
<dbReference type="STRING" id="796925.A0A137PEC7"/>
<dbReference type="Proteomes" id="UP000070444">
    <property type="component" value="Unassembled WGS sequence"/>
</dbReference>
<evidence type="ECO:0000256" key="1">
    <source>
        <dbReference type="ARBA" id="ARBA00004434"/>
    </source>
</evidence>
<accession>A0A137PEC7</accession>
<evidence type="ECO:0000256" key="2">
    <source>
        <dbReference type="ARBA" id="ARBA00022692"/>
    </source>
</evidence>
<dbReference type="GO" id="GO:0030150">
    <property type="term" value="P:protein import into mitochondrial matrix"/>
    <property type="evidence" value="ECO:0007669"/>
    <property type="project" value="EnsemblFungi"/>
</dbReference>
<comment type="similarity">
    <text evidence="7">Belongs to the TIM14 family.</text>
</comment>
<organism evidence="11 12">
    <name type="scientific">Conidiobolus coronatus (strain ATCC 28846 / CBS 209.66 / NRRL 28638)</name>
    <name type="common">Delacroixia coronata</name>
    <dbReference type="NCBI Taxonomy" id="796925"/>
    <lineage>
        <taxon>Eukaryota</taxon>
        <taxon>Fungi</taxon>
        <taxon>Fungi incertae sedis</taxon>
        <taxon>Zoopagomycota</taxon>
        <taxon>Entomophthoromycotina</taxon>
        <taxon>Entomophthoromycetes</taxon>
        <taxon>Entomophthorales</taxon>
        <taxon>Ancylistaceae</taxon>
        <taxon>Conidiobolus</taxon>
    </lineage>
</organism>
<dbReference type="InterPro" id="IPR036869">
    <property type="entry name" value="J_dom_sf"/>
</dbReference>
<keyword evidence="2" id="KW-0812">Transmembrane</keyword>
<protein>
    <recommendedName>
        <fullName evidence="8">Mitochondrial import inner membrane translocase subunit TIM14</fullName>
    </recommendedName>
    <alternativeName>
        <fullName evidence="9">Presequence translocated-associated motor subunit PAM18</fullName>
    </alternativeName>
</protein>
<dbReference type="GO" id="GO:0001405">
    <property type="term" value="C:PAM complex, Tim23 associated import motor"/>
    <property type="evidence" value="ECO:0007669"/>
    <property type="project" value="EnsemblFungi"/>
</dbReference>
<feature type="domain" description="J" evidence="10">
    <location>
        <begin position="53"/>
        <end position="107"/>
    </location>
</feature>
<sequence length="107" mass="11370">MSSPFLIGAGIAGGAILARAAMKEFQKRTGGAVIGGASKFLKGGFDAQMSRREAAAILGLKESGLTTDKIKTAHRKIMLINHPDRGGSPFIASKINEAKDFLENKRR</sequence>
<evidence type="ECO:0000259" key="10">
    <source>
        <dbReference type="PROSITE" id="PS50076"/>
    </source>
</evidence>
<dbReference type="PROSITE" id="PS50076">
    <property type="entry name" value="DNAJ_2"/>
    <property type="match status" value="1"/>
</dbReference>
<keyword evidence="6" id="KW-0472">Membrane</keyword>
<dbReference type="PANTHER" id="PTHR12763:SF28">
    <property type="entry name" value="GEO10507P1-RELATED"/>
    <property type="match status" value="1"/>
</dbReference>
<evidence type="ECO:0000256" key="6">
    <source>
        <dbReference type="ARBA" id="ARBA00023136"/>
    </source>
</evidence>
<evidence type="ECO:0000256" key="7">
    <source>
        <dbReference type="ARBA" id="ARBA00038105"/>
    </source>
</evidence>
<comment type="subcellular location">
    <subcellularLocation>
        <location evidence="1">Mitochondrion inner membrane</location>
        <topology evidence="1">Single-pass membrane protein</topology>
    </subcellularLocation>
</comment>
<keyword evidence="12" id="KW-1185">Reference proteome</keyword>
<dbReference type="EMBL" id="KQ964438">
    <property type="protein sequence ID" value="KXN73356.1"/>
    <property type="molecule type" value="Genomic_DNA"/>
</dbReference>